<dbReference type="PROSITE" id="PS50184">
    <property type="entry name" value="VWFC_2"/>
    <property type="match status" value="2"/>
</dbReference>
<dbReference type="InterPro" id="IPR042378">
    <property type="entry name" value="IDD"/>
</dbReference>
<dbReference type="InterPro" id="IPR013320">
    <property type="entry name" value="ConA-like_dom_sf"/>
</dbReference>
<feature type="compositionally biased region" description="Low complexity" evidence="2">
    <location>
        <begin position="222"/>
        <end position="243"/>
    </location>
</feature>
<gene>
    <name evidence="7" type="ORF">KUTeg_000965</name>
</gene>
<dbReference type="InterPro" id="IPR001791">
    <property type="entry name" value="Laminin_G"/>
</dbReference>
<dbReference type="Gene3D" id="2.60.40.10">
    <property type="entry name" value="Immunoglobulins"/>
    <property type="match status" value="1"/>
</dbReference>
<evidence type="ECO:0000313" key="7">
    <source>
        <dbReference type="EMBL" id="KAJ8321484.1"/>
    </source>
</evidence>
<organism evidence="7 8">
    <name type="scientific">Tegillarca granosa</name>
    <name type="common">Malaysian cockle</name>
    <name type="synonym">Anadara granosa</name>
    <dbReference type="NCBI Taxonomy" id="220873"/>
    <lineage>
        <taxon>Eukaryota</taxon>
        <taxon>Metazoa</taxon>
        <taxon>Spiralia</taxon>
        <taxon>Lophotrochozoa</taxon>
        <taxon>Mollusca</taxon>
        <taxon>Bivalvia</taxon>
        <taxon>Autobranchia</taxon>
        <taxon>Pteriomorphia</taxon>
        <taxon>Arcoida</taxon>
        <taxon>Arcoidea</taxon>
        <taxon>Arcidae</taxon>
        <taxon>Tegillarca</taxon>
    </lineage>
</organism>
<dbReference type="InterPro" id="IPR013783">
    <property type="entry name" value="Ig-like_fold"/>
</dbReference>
<dbReference type="SUPFAM" id="SSF57603">
    <property type="entry name" value="FnI-like domain"/>
    <property type="match status" value="2"/>
</dbReference>
<dbReference type="InterPro" id="IPR013151">
    <property type="entry name" value="Immunoglobulin_dom"/>
</dbReference>
<dbReference type="SUPFAM" id="SSF49899">
    <property type="entry name" value="Concanavalin A-like lectins/glucanases"/>
    <property type="match status" value="1"/>
</dbReference>
<dbReference type="PROSITE" id="PS01208">
    <property type="entry name" value="VWFC_1"/>
    <property type="match status" value="1"/>
</dbReference>
<evidence type="ECO:0000259" key="4">
    <source>
        <dbReference type="PROSITE" id="PS50025"/>
    </source>
</evidence>
<feature type="signal peptide" evidence="3">
    <location>
        <begin position="1"/>
        <end position="20"/>
    </location>
</feature>
<feature type="domain" description="VWFC" evidence="5">
    <location>
        <begin position="424"/>
        <end position="487"/>
    </location>
</feature>
<dbReference type="InterPro" id="IPR007110">
    <property type="entry name" value="Ig-like_dom"/>
</dbReference>
<feature type="domain" description="VWFC" evidence="5">
    <location>
        <begin position="342"/>
        <end position="405"/>
    </location>
</feature>
<accession>A0ABQ9FW51</accession>
<evidence type="ECO:0000259" key="6">
    <source>
        <dbReference type="PROSITE" id="PS50835"/>
    </source>
</evidence>
<reference evidence="7 8" key="1">
    <citation type="submission" date="2022-12" db="EMBL/GenBank/DDBJ databases">
        <title>Chromosome-level genome of Tegillarca granosa.</title>
        <authorList>
            <person name="Kim J."/>
        </authorList>
    </citation>
    <scope>NUCLEOTIDE SEQUENCE [LARGE SCALE GENOMIC DNA]</scope>
    <source>
        <strain evidence="7">Teg-2019</strain>
        <tissue evidence="7">Adductor muscle</tissue>
    </source>
</reference>
<dbReference type="Pfam" id="PF00047">
    <property type="entry name" value="ig"/>
    <property type="match status" value="1"/>
</dbReference>
<name>A0ABQ9FW51_TEGGR</name>
<dbReference type="Pfam" id="PF23334">
    <property type="entry name" value="VWC2L_2nd"/>
    <property type="match status" value="2"/>
</dbReference>
<protein>
    <submittedName>
        <fullName evidence="7">Uncharacterized protein</fullName>
    </submittedName>
</protein>
<feature type="domain" description="Laminin G" evidence="4">
    <location>
        <begin position="495"/>
        <end position="645"/>
    </location>
</feature>
<dbReference type="SMART" id="SM00214">
    <property type="entry name" value="VWC"/>
    <property type="match status" value="3"/>
</dbReference>
<keyword evidence="3" id="KW-0732">Signal</keyword>
<dbReference type="PROSITE" id="PS50835">
    <property type="entry name" value="IG_LIKE"/>
    <property type="match status" value="1"/>
</dbReference>
<dbReference type="Gene3D" id="2.60.120.200">
    <property type="match status" value="1"/>
</dbReference>
<dbReference type="SMART" id="SM00282">
    <property type="entry name" value="LamG"/>
    <property type="match status" value="1"/>
</dbReference>
<proteinExistence type="predicted"/>
<feature type="domain" description="Ig-like" evidence="6">
    <location>
        <begin position="247"/>
        <end position="335"/>
    </location>
</feature>
<evidence type="ECO:0000256" key="3">
    <source>
        <dbReference type="SAM" id="SignalP"/>
    </source>
</evidence>
<keyword evidence="8" id="KW-1185">Reference proteome</keyword>
<evidence type="ECO:0000256" key="2">
    <source>
        <dbReference type="SAM" id="MobiDB-lite"/>
    </source>
</evidence>
<feature type="region of interest" description="Disordered" evidence="2">
    <location>
        <begin position="99"/>
        <end position="129"/>
    </location>
</feature>
<comment type="caution">
    <text evidence="7">The sequence shown here is derived from an EMBL/GenBank/DDBJ whole genome shotgun (WGS) entry which is preliminary data.</text>
</comment>
<dbReference type="InterPro" id="IPR001007">
    <property type="entry name" value="VWF_dom"/>
</dbReference>
<dbReference type="CDD" id="cd00110">
    <property type="entry name" value="LamG"/>
    <property type="match status" value="1"/>
</dbReference>
<dbReference type="Proteomes" id="UP001217089">
    <property type="component" value="Unassembled WGS sequence"/>
</dbReference>
<dbReference type="SUPFAM" id="SSF48726">
    <property type="entry name" value="Immunoglobulin"/>
    <property type="match status" value="1"/>
</dbReference>
<dbReference type="EMBL" id="JARBDR010000060">
    <property type="protein sequence ID" value="KAJ8321484.1"/>
    <property type="molecule type" value="Genomic_DNA"/>
</dbReference>
<comment type="caution">
    <text evidence="1">Lacks conserved residue(s) required for the propagation of feature annotation.</text>
</comment>
<sequence length="651" mass="72406">MDNYCFLLILIFGIFLTALASQSGSEESANGLSVGNMPKEELLDDISTVMMRMFHNQERRFDARMKEFENTMQNMLREEFVRRIQLIVESLMVSTKTSSTSVPDDVTPLPVTKSNEQHAPRAQGNNCLDGNNNEVPEGSIYHPYSNDFCVSCRCRNGQPFECVSVMCERPTCTNFKRVERRCCEYVCLNETSTTGTSSTLPNPTITPNPAPNQNLPPENLITSQSVSTTSTSGTVETTVTTPSHSAPGIQIFGPSYINEGDSLSLTCVATFEEIPTTISWFHEGNKLSVENSIITTRVVIQDRRITSTLRKNNVSLLRDGGSYVCRTSENKIAFKRVHIMKASCRDWENNIVNHGERFSPEGNDPCFKCLCENGQQTACMSVSCARPECENFQVIEGKCCEFRCLPPNPIVNEIQQDAAIGSNGACINRNGNTVTDGDLYTPDGEDLCLKCTCESGHPINCHMKACLPPKCQNYVRHKGECCQFTCLQDFKNSKNVGEDNQESDKVILTMDTESNSLHNISFSFKTISIDGMIYFTKSISNSSNYEMVWISNGRIVYSFDLGSGAVDIASQHLYNDDEWHKVTVSRYRNKGLLYVGDEEVHGVSPGDRNSLEKPGNKPFLGCIRQLQYNGDAFGAPAVSLEIQPCLLTEKP</sequence>
<evidence type="ECO:0000259" key="5">
    <source>
        <dbReference type="PROSITE" id="PS50184"/>
    </source>
</evidence>
<dbReference type="PANTHER" id="PTHR15256">
    <property type="entry name" value="INTEGRAL MEMBRANE PROTEIN DGCR2/IDD"/>
    <property type="match status" value="1"/>
</dbReference>
<dbReference type="PANTHER" id="PTHR15256:SF6">
    <property type="entry name" value="INTEGRAL MEMBRANE PROTEIN DGCR2_IDD"/>
    <property type="match status" value="1"/>
</dbReference>
<dbReference type="PROSITE" id="PS50025">
    <property type="entry name" value="LAM_G_DOMAIN"/>
    <property type="match status" value="1"/>
</dbReference>
<dbReference type="Pfam" id="PF02210">
    <property type="entry name" value="Laminin_G_2"/>
    <property type="match status" value="1"/>
</dbReference>
<evidence type="ECO:0000313" key="8">
    <source>
        <dbReference type="Proteomes" id="UP001217089"/>
    </source>
</evidence>
<feature type="region of interest" description="Disordered" evidence="2">
    <location>
        <begin position="192"/>
        <end position="243"/>
    </location>
</feature>
<evidence type="ECO:0000256" key="1">
    <source>
        <dbReference type="PROSITE-ProRule" id="PRU00122"/>
    </source>
</evidence>
<feature type="chain" id="PRO_5045081680" evidence="3">
    <location>
        <begin position="21"/>
        <end position="651"/>
    </location>
</feature>
<dbReference type="InterPro" id="IPR036179">
    <property type="entry name" value="Ig-like_dom_sf"/>
</dbReference>